<name>A0ABR1RAB8_9PEZI</name>
<accession>A0ABR1RAB8</accession>
<proteinExistence type="predicted"/>
<protein>
    <submittedName>
        <fullName evidence="1">Uncharacterized protein</fullName>
    </submittedName>
</protein>
<dbReference type="EMBL" id="JAQQWI010000017">
    <property type="protein sequence ID" value="KAK8005994.1"/>
    <property type="molecule type" value="Genomic_DNA"/>
</dbReference>
<organism evidence="1 2">
    <name type="scientific">Apiospora marii</name>
    <dbReference type="NCBI Taxonomy" id="335849"/>
    <lineage>
        <taxon>Eukaryota</taxon>
        <taxon>Fungi</taxon>
        <taxon>Dikarya</taxon>
        <taxon>Ascomycota</taxon>
        <taxon>Pezizomycotina</taxon>
        <taxon>Sordariomycetes</taxon>
        <taxon>Xylariomycetidae</taxon>
        <taxon>Amphisphaeriales</taxon>
        <taxon>Apiosporaceae</taxon>
        <taxon>Apiospora</taxon>
    </lineage>
</organism>
<evidence type="ECO:0000313" key="2">
    <source>
        <dbReference type="Proteomes" id="UP001396898"/>
    </source>
</evidence>
<gene>
    <name evidence="1" type="ORF">PG991_012291</name>
</gene>
<comment type="caution">
    <text evidence="1">The sequence shown here is derived from an EMBL/GenBank/DDBJ whole genome shotgun (WGS) entry which is preliminary data.</text>
</comment>
<keyword evidence="2" id="KW-1185">Reference proteome</keyword>
<dbReference type="Proteomes" id="UP001396898">
    <property type="component" value="Unassembled WGS sequence"/>
</dbReference>
<evidence type="ECO:0000313" key="1">
    <source>
        <dbReference type="EMBL" id="KAK8005994.1"/>
    </source>
</evidence>
<sequence>MGNPYPKRNVRVLILYWDSDAIQDLRIDTLVERLKSTLRHYYQFNVTVRELKQDEDEFQNNQLSLADAILNETGKMPKRRLLKTADGEEARTSCSNMAKDEDDLLMLLYIGRSTHDEESKCLLQPMQDQDLGNKVQVDFEALRRATLNRLHPEVLMVLDCPYHGPIRHKDRVEIITSSEQTEDFQLMETLGDVFDSGSWAMQQRG</sequence>
<reference evidence="1 2" key="1">
    <citation type="submission" date="2023-01" db="EMBL/GenBank/DDBJ databases">
        <title>Analysis of 21 Apiospora genomes using comparative genomics revels a genus with tremendous synthesis potential of carbohydrate active enzymes and secondary metabolites.</title>
        <authorList>
            <person name="Sorensen T."/>
        </authorList>
    </citation>
    <scope>NUCLEOTIDE SEQUENCE [LARGE SCALE GENOMIC DNA]</scope>
    <source>
        <strain evidence="1 2">CBS 20057</strain>
    </source>
</reference>